<dbReference type="Proteomes" id="UP000262954">
    <property type="component" value="Unassembled WGS sequence"/>
</dbReference>
<evidence type="ECO:0000313" key="14">
    <source>
        <dbReference type="EMBL" id="HBJ08782.1"/>
    </source>
</evidence>
<evidence type="ECO:0000256" key="12">
    <source>
        <dbReference type="PIRSR" id="PIRSR037839-1"/>
    </source>
</evidence>
<feature type="binding site" evidence="12">
    <location>
        <position position="211"/>
    </location>
    <ligand>
        <name>Mg(2+)</name>
        <dbReference type="ChEBI" id="CHEBI:18420"/>
        <label>1</label>
    </ligand>
</feature>
<evidence type="ECO:0000256" key="6">
    <source>
        <dbReference type="ARBA" id="ARBA00022722"/>
    </source>
</evidence>
<dbReference type="InterPro" id="IPR037056">
    <property type="entry name" value="RNase_H1_N_sf"/>
</dbReference>
<accession>A0A354M2P3</accession>
<dbReference type="SUPFAM" id="SSF55658">
    <property type="entry name" value="L9 N-domain-like"/>
    <property type="match status" value="1"/>
</dbReference>
<evidence type="ECO:0000256" key="3">
    <source>
        <dbReference type="ARBA" id="ARBA00005300"/>
    </source>
</evidence>
<dbReference type="AlphaFoldDB" id="A0A354M2P3"/>
<dbReference type="Gene3D" id="3.40.970.10">
    <property type="entry name" value="Ribonuclease H1, N-terminal domain"/>
    <property type="match status" value="1"/>
</dbReference>
<dbReference type="InterPro" id="IPR017290">
    <property type="entry name" value="RNase_H_bac"/>
</dbReference>
<dbReference type="InterPro" id="IPR009027">
    <property type="entry name" value="Ribosomal_bL9/RNase_H1_N"/>
</dbReference>
<keyword evidence="9 11" id="KW-0378">Hydrolase</keyword>
<keyword evidence="6 11" id="KW-0540">Nuclease</keyword>
<dbReference type="EC" id="3.1.26.4" evidence="4 11"/>
<evidence type="ECO:0000256" key="5">
    <source>
        <dbReference type="ARBA" id="ARBA00017721"/>
    </source>
</evidence>
<dbReference type="Pfam" id="PF01693">
    <property type="entry name" value="Cauli_VI"/>
    <property type="match status" value="1"/>
</dbReference>
<evidence type="ECO:0000256" key="4">
    <source>
        <dbReference type="ARBA" id="ARBA00012180"/>
    </source>
</evidence>
<dbReference type="PROSITE" id="PS50879">
    <property type="entry name" value="RNASE_H_1"/>
    <property type="match status" value="1"/>
</dbReference>
<feature type="binding site" evidence="12">
    <location>
        <position position="90"/>
    </location>
    <ligand>
        <name>Mg(2+)</name>
        <dbReference type="ChEBI" id="CHEBI:18420"/>
        <label>1</label>
    </ligand>
</feature>
<keyword evidence="12" id="KW-0464">Manganese</keyword>
<reference evidence="14 15" key="1">
    <citation type="journal article" date="2018" name="Nat. Biotechnol.">
        <title>A standardized bacterial taxonomy based on genome phylogeny substantially revises the tree of life.</title>
        <authorList>
            <person name="Parks D.H."/>
            <person name="Chuvochina M."/>
            <person name="Waite D.W."/>
            <person name="Rinke C."/>
            <person name="Skarshewski A."/>
            <person name="Chaumeil P.A."/>
            <person name="Hugenholtz P."/>
        </authorList>
    </citation>
    <scope>NUCLEOTIDE SEQUENCE [LARGE SCALE GENOMIC DNA]</scope>
    <source>
        <strain evidence="14">UBA11482</strain>
    </source>
</reference>
<dbReference type="Pfam" id="PF00075">
    <property type="entry name" value="RNase_H"/>
    <property type="match status" value="1"/>
</dbReference>
<comment type="similarity">
    <text evidence="3 11">Belongs to the RNase H family.</text>
</comment>
<dbReference type="GO" id="GO:0004523">
    <property type="term" value="F:RNA-DNA hybrid ribonuclease activity"/>
    <property type="evidence" value="ECO:0007669"/>
    <property type="project" value="UniProtKB-UniRule"/>
</dbReference>
<dbReference type="GO" id="GO:0046872">
    <property type="term" value="F:metal ion binding"/>
    <property type="evidence" value="ECO:0007669"/>
    <property type="project" value="UniProtKB-KW"/>
</dbReference>
<dbReference type="PIRSF" id="PIRSF037839">
    <property type="entry name" value="Ribonuclease_H"/>
    <property type="match status" value="1"/>
</dbReference>
<comment type="caution">
    <text evidence="14">The sequence shown here is derived from an EMBL/GenBank/DDBJ whole genome shotgun (WGS) entry which is preliminary data.</text>
</comment>
<dbReference type="GO" id="GO:0005737">
    <property type="term" value="C:cytoplasm"/>
    <property type="evidence" value="ECO:0007669"/>
    <property type="project" value="UniProtKB-SubCell"/>
</dbReference>
<dbReference type="InterPro" id="IPR012337">
    <property type="entry name" value="RNaseH-like_sf"/>
</dbReference>
<evidence type="ECO:0000256" key="8">
    <source>
        <dbReference type="ARBA" id="ARBA00022759"/>
    </source>
</evidence>
<dbReference type="InterPro" id="IPR002156">
    <property type="entry name" value="RNaseH_domain"/>
</dbReference>
<protein>
    <recommendedName>
        <fullName evidence="5 11">Ribonuclease H</fullName>
        <ecNumber evidence="4 11">3.1.26.4</ecNumber>
    </recommendedName>
</protein>
<comment type="catalytic activity">
    <reaction evidence="11">
        <text>Endonucleolytic cleavage to 5'-phosphomonoester.</text>
        <dbReference type="EC" id="3.1.26.4"/>
    </reaction>
</comment>
<dbReference type="SUPFAM" id="SSF53098">
    <property type="entry name" value="Ribonuclease H-like"/>
    <property type="match status" value="1"/>
</dbReference>
<dbReference type="EMBL" id="DNWC01000093">
    <property type="protein sequence ID" value="HBJ08782.1"/>
    <property type="molecule type" value="Genomic_DNA"/>
</dbReference>
<feature type="binding site" evidence="12">
    <location>
        <position position="128"/>
    </location>
    <ligand>
        <name>Mg(2+)</name>
        <dbReference type="ChEBI" id="CHEBI:18420"/>
        <label>2</label>
    </ligand>
</feature>
<evidence type="ECO:0000256" key="9">
    <source>
        <dbReference type="ARBA" id="ARBA00022801"/>
    </source>
</evidence>
<comment type="subcellular location">
    <subcellularLocation>
        <location evidence="11">Cytoplasm</location>
    </subcellularLocation>
</comment>
<organism evidence="14 15">
    <name type="scientific">Coprobacter fastidiosus</name>
    <dbReference type="NCBI Taxonomy" id="1099853"/>
    <lineage>
        <taxon>Bacteria</taxon>
        <taxon>Pseudomonadati</taxon>
        <taxon>Bacteroidota</taxon>
        <taxon>Bacteroidia</taxon>
        <taxon>Bacteroidales</taxon>
        <taxon>Barnesiellaceae</taxon>
        <taxon>Coprobacter</taxon>
    </lineage>
</organism>
<dbReference type="Gene3D" id="3.30.420.10">
    <property type="entry name" value="Ribonuclease H-like superfamily/Ribonuclease H"/>
    <property type="match status" value="1"/>
</dbReference>
<evidence type="ECO:0000256" key="7">
    <source>
        <dbReference type="ARBA" id="ARBA00022723"/>
    </source>
</evidence>
<dbReference type="GO" id="GO:0003676">
    <property type="term" value="F:nucleic acid binding"/>
    <property type="evidence" value="ECO:0007669"/>
    <property type="project" value="UniProtKB-UniRule"/>
</dbReference>
<dbReference type="FunFam" id="3.40.970.10:FF:000002">
    <property type="entry name" value="Ribonuclease H"/>
    <property type="match status" value="1"/>
</dbReference>
<keyword evidence="7 11" id="KW-0479">Metal-binding</keyword>
<evidence type="ECO:0000256" key="10">
    <source>
        <dbReference type="ARBA" id="ARBA00022842"/>
    </source>
</evidence>
<evidence type="ECO:0000256" key="2">
    <source>
        <dbReference type="ARBA" id="ARBA00004065"/>
    </source>
</evidence>
<keyword evidence="11" id="KW-0963">Cytoplasm</keyword>
<proteinExistence type="inferred from homology"/>
<evidence type="ECO:0000256" key="1">
    <source>
        <dbReference type="ARBA" id="ARBA00001946"/>
    </source>
</evidence>
<evidence type="ECO:0000259" key="13">
    <source>
        <dbReference type="PROSITE" id="PS50879"/>
    </source>
</evidence>
<keyword evidence="8 11" id="KW-0255">Endonuclease</keyword>
<comment type="function">
    <text evidence="2 11">Endonuclease that specifically degrades the RNA of RNA-DNA hybrids.</text>
</comment>
<evidence type="ECO:0000256" key="11">
    <source>
        <dbReference type="PIRNR" id="PIRNR037839"/>
    </source>
</evidence>
<name>A0A354M2P3_9BACT</name>
<feature type="binding site" evidence="12">
    <location>
        <position position="151"/>
    </location>
    <ligand>
        <name>Mg(2+)</name>
        <dbReference type="ChEBI" id="CHEBI:18420"/>
        <label>2</label>
    </ligand>
</feature>
<comment type="cofactor">
    <cofactor evidence="1">
        <name>Mg(2+)</name>
        <dbReference type="ChEBI" id="CHEBI:18420"/>
    </cofactor>
</comment>
<dbReference type="InterPro" id="IPR011320">
    <property type="entry name" value="RNase_H1_N"/>
</dbReference>
<keyword evidence="10 11" id="KW-0460">Magnesium</keyword>
<dbReference type="InterPro" id="IPR036397">
    <property type="entry name" value="RNaseH_sf"/>
</dbReference>
<gene>
    <name evidence="14" type="ORF">DDY73_07220</name>
</gene>
<feature type="domain" description="RNase H type-1" evidence="13">
    <location>
        <begin position="81"/>
        <end position="215"/>
    </location>
</feature>
<evidence type="ECO:0000313" key="15">
    <source>
        <dbReference type="Proteomes" id="UP000262954"/>
    </source>
</evidence>
<comment type="cofactor">
    <cofactor evidence="12">
        <name>Mn(2+)</name>
        <dbReference type="ChEBI" id="CHEBI:29035"/>
    </cofactor>
    <cofactor evidence="12">
        <name>Mg(2+)</name>
        <dbReference type="ChEBI" id="CHEBI:18420"/>
    </cofactor>
    <text evidence="12">Binds 2 metal ions per subunit. Manganese or magnesium.</text>
</comment>
<sequence length="215" mass="24589">MGNKFKYYVVWEGLAPGIYDSWEECQLQVKNYKGAKYKSFPTKDAAIKAFRAGYEEHLGVLGQLADAMKKKRTVNMDAIPEYLRDSLAVDASCLGNPGIMEYRGVSVRTGKEIFRQGPFEDGTNNVGEFLALVHGLALLKRWNSTMTICSDSRNAMAWVRDKKCKTKLVRTEKNVKIFELIARAEKWLVENTYSNRLVKWETKEWGEIPADFGRK</sequence>